<gene>
    <name evidence="1" type="ORF">DSM104329_01606</name>
</gene>
<protein>
    <submittedName>
        <fullName evidence="1">Uncharacterized protein</fullName>
    </submittedName>
</protein>
<proteinExistence type="predicted"/>
<sequence length="196" mass="21091">MKEILPGVQHWSATHPGIGKLVHSYAVGTTLIDPLLGPDGLDALPGPVSQILLTNRHHYRSSGEIAERFRCPVRCHHAGLHEFAGTDRVVEGFEWGDRLADDVVAVKLDAICDEETVLHIAGGDGALAFADGLVEWEGRLGFVPDFLLGDDPQDVKARLHEGLSALLDLEFDTLLLAHGEPVVGGGKDALRRFLAG</sequence>
<dbReference type="KEGG" id="sbae:DSM104329_01606"/>
<dbReference type="Gene3D" id="3.60.15.10">
    <property type="entry name" value="Ribonuclease Z/Hydroxyacylglutathione hydrolase-like"/>
    <property type="match status" value="1"/>
</dbReference>
<dbReference type="Proteomes" id="UP001162834">
    <property type="component" value="Chromosome"/>
</dbReference>
<evidence type="ECO:0000313" key="2">
    <source>
        <dbReference type="Proteomes" id="UP001162834"/>
    </source>
</evidence>
<keyword evidence="2" id="KW-1185">Reference proteome</keyword>
<dbReference type="InterPro" id="IPR036866">
    <property type="entry name" value="RibonucZ/Hydroxyglut_hydro"/>
</dbReference>
<organism evidence="1 2">
    <name type="scientific">Capillimicrobium parvum</name>
    <dbReference type="NCBI Taxonomy" id="2884022"/>
    <lineage>
        <taxon>Bacteria</taxon>
        <taxon>Bacillati</taxon>
        <taxon>Actinomycetota</taxon>
        <taxon>Thermoleophilia</taxon>
        <taxon>Solirubrobacterales</taxon>
        <taxon>Capillimicrobiaceae</taxon>
        <taxon>Capillimicrobium</taxon>
    </lineage>
</organism>
<dbReference type="SUPFAM" id="SSF56281">
    <property type="entry name" value="Metallo-hydrolase/oxidoreductase"/>
    <property type="match status" value="1"/>
</dbReference>
<reference evidence="1" key="1">
    <citation type="journal article" date="2022" name="Int. J. Syst. Evol. Microbiol.">
        <title>Pseudomonas aegrilactucae sp. nov. and Pseudomonas morbosilactucae sp. nov., pathogens causing bacterial rot of lettuce in Japan.</title>
        <authorList>
            <person name="Sawada H."/>
            <person name="Fujikawa T."/>
            <person name="Satou M."/>
        </authorList>
    </citation>
    <scope>NUCLEOTIDE SEQUENCE</scope>
    <source>
        <strain evidence="1">0166_1</strain>
    </source>
</reference>
<dbReference type="EMBL" id="CP087164">
    <property type="protein sequence ID" value="UGS35221.1"/>
    <property type="molecule type" value="Genomic_DNA"/>
</dbReference>
<dbReference type="AlphaFoldDB" id="A0A9E7BZE4"/>
<name>A0A9E7BZE4_9ACTN</name>
<dbReference type="RefSeq" id="WP_259314891.1">
    <property type="nucleotide sequence ID" value="NZ_CP087164.1"/>
</dbReference>
<evidence type="ECO:0000313" key="1">
    <source>
        <dbReference type="EMBL" id="UGS35221.1"/>
    </source>
</evidence>
<accession>A0A9E7BZE4</accession>